<keyword evidence="3" id="KW-0378">Hydrolase</keyword>
<evidence type="ECO:0008006" key="6">
    <source>
        <dbReference type="Google" id="ProtNLM"/>
    </source>
</evidence>
<name>A0A0B2PVK3_GLYSO</name>
<keyword evidence="2" id="KW-0479">Metal-binding</keyword>
<dbReference type="PANTHER" id="PTHR22748">
    <property type="entry name" value="AP ENDONUCLEASE"/>
    <property type="match status" value="1"/>
</dbReference>
<feature type="non-terminal residue" evidence="5">
    <location>
        <position position="131"/>
    </location>
</feature>
<evidence type="ECO:0000256" key="1">
    <source>
        <dbReference type="ARBA" id="ARBA00001946"/>
    </source>
</evidence>
<gene>
    <name evidence="5" type="ORF">glysoja_049174</name>
</gene>
<dbReference type="InterPro" id="IPR004808">
    <property type="entry name" value="AP_endonuc_1"/>
</dbReference>
<dbReference type="AlphaFoldDB" id="A0A0B2PVK3"/>
<dbReference type="InterPro" id="IPR036691">
    <property type="entry name" value="Endo/exonu/phosph_ase_sf"/>
</dbReference>
<accession>A0A0B2PVK3</accession>
<evidence type="ECO:0000256" key="2">
    <source>
        <dbReference type="ARBA" id="ARBA00022723"/>
    </source>
</evidence>
<evidence type="ECO:0000313" key="5">
    <source>
        <dbReference type="EMBL" id="KHN13346.1"/>
    </source>
</evidence>
<dbReference type="GO" id="GO:0046872">
    <property type="term" value="F:metal ion binding"/>
    <property type="evidence" value="ECO:0007669"/>
    <property type="project" value="UniProtKB-KW"/>
</dbReference>
<organism evidence="5">
    <name type="scientific">Glycine soja</name>
    <name type="common">Wild soybean</name>
    <dbReference type="NCBI Taxonomy" id="3848"/>
    <lineage>
        <taxon>Eukaryota</taxon>
        <taxon>Viridiplantae</taxon>
        <taxon>Streptophyta</taxon>
        <taxon>Embryophyta</taxon>
        <taxon>Tracheophyta</taxon>
        <taxon>Spermatophyta</taxon>
        <taxon>Magnoliopsida</taxon>
        <taxon>eudicotyledons</taxon>
        <taxon>Gunneridae</taxon>
        <taxon>Pentapetalae</taxon>
        <taxon>rosids</taxon>
        <taxon>fabids</taxon>
        <taxon>Fabales</taxon>
        <taxon>Fabaceae</taxon>
        <taxon>Papilionoideae</taxon>
        <taxon>50 kb inversion clade</taxon>
        <taxon>NPAAA clade</taxon>
        <taxon>indigoferoid/millettioid clade</taxon>
        <taxon>Phaseoleae</taxon>
        <taxon>Glycine</taxon>
        <taxon>Glycine subgen. Soja</taxon>
    </lineage>
</organism>
<proteinExistence type="predicted"/>
<evidence type="ECO:0000256" key="3">
    <source>
        <dbReference type="ARBA" id="ARBA00022801"/>
    </source>
</evidence>
<dbReference type="GO" id="GO:0006284">
    <property type="term" value="P:base-excision repair"/>
    <property type="evidence" value="ECO:0007669"/>
    <property type="project" value="TreeGrafter"/>
</dbReference>
<dbReference type="GO" id="GO:0005634">
    <property type="term" value="C:nucleus"/>
    <property type="evidence" value="ECO:0007669"/>
    <property type="project" value="TreeGrafter"/>
</dbReference>
<dbReference type="SUPFAM" id="SSF56219">
    <property type="entry name" value="DNase I-like"/>
    <property type="match status" value="1"/>
</dbReference>
<dbReference type="EMBL" id="KN662632">
    <property type="protein sequence ID" value="KHN13346.1"/>
    <property type="molecule type" value="Genomic_DNA"/>
</dbReference>
<comment type="cofactor">
    <cofactor evidence="1">
        <name>Mg(2+)</name>
        <dbReference type="ChEBI" id="CHEBI:18420"/>
    </cofactor>
</comment>
<dbReference type="GO" id="GO:0008311">
    <property type="term" value="F:double-stranded DNA 3'-5' DNA exonuclease activity"/>
    <property type="evidence" value="ECO:0007669"/>
    <property type="project" value="TreeGrafter"/>
</dbReference>
<evidence type="ECO:0000256" key="4">
    <source>
        <dbReference type="ARBA" id="ARBA00022842"/>
    </source>
</evidence>
<protein>
    <recommendedName>
        <fullName evidence="6">Endonuclease/exonuclease/phosphatase domain-containing protein</fullName>
    </recommendedName>
</protein>
<dbReference type="Gene3D" id="3.60.10.10">
    <property type="entry name" value="Endonuclease/exonuclease/phosphatase"/>
    <property type="match status" value="1"/>
</dbReference>
<reference evidence="5" key="1">
    <citation type="submission" date="2014-07" db="EMBL/GenBank/DDBJ databases">
        <title>Identification of a novel salt tolerance gene in wild soybean by whole-genome sequencing.</title>
        <authorList>
            <person name="Lam H.-M."/>
            <person name="Qi X."/>
            <person name="Li M.-W."/>
            <person name="Liu X."/>
            <person name="Xie M."/>
            <person name="Ni M."/>
            <person name="Xu X."/>
        </authorList>
    </citation>
    <scope>NUCLEOTIDE SEQUENCE [LARGE SCALE GENOMIC DNA]</scope>
    <source>
        <tissue evidence="5">Root</tissue>
    </source>
</reference>
<keyword evidence="4" id="KW-0460">Magnesium</keyword>
<dbReference type="Proteomes" id="UP000053555">
    <property type="component" value="Unassembled WGS sequence"/>
</dbReference>
<sequence>MNILSYNSRGLGSGIKWSAIRKLTLSHKIDILCIQETKKESIHKKLCLYLWGDSSVTWECDPSSNVAGGSNNDSFMVERRVVGRGFIMLEGWWIKDNKKSVSNSTSITEFNSWISDMTVEEVRCIGRKFAW</sequence>
<dbReference type="GO" id="GO:0008081">
    <property type="term" value="F:phosphoric diester hydrolase activity"/>
    <property type="evidence" value="ECO:0007669"/>
    <property type="project" value="TreeGrafter"/>
</dbReference>
<dbReference type="GO" id="GO:0003906">
    <property type="term" value="F:DNA-(apurinic or apyrimidinic site) endonuclease activity"/>
    <property type="evidence" value="ECO:0007669"/>
    <property type="project" value="TreeGrafter"/>
</dbReference>
<dbReference type="PANTHER" id="PTHR22748:SF11">
    <property type="entry name" value="OS07G0184032 PROTEIN"/>
    <property type="match status" value="1"/>
</dbReference>